<dbReference type="AlphaFoldDB" id="A0AAQ3Q7M7"/>
<dbReference type="PROSITE" id="PS51294">
    <property type="entry name" value="HTH_MYB"/>
    <property type="match status" value="2"/>
</dbReference>
<evidence type="ECO:0000313" key="10">
    <source>
        <dbReference type="Proteomes" id="UP001327560"/>
    </source>
</evidence>
<gene>
    <name evidence="9" type="ORF">Cni_G07749</name>
</gene>
<evidence type="ECO:0000256" key="2">
    <source>
        <dbReference type="ARBA" id="ARBA00022737"/>
    </source>
</evidence>
<dbReference type="InterPro" id="IPR015495">
    <property type="entry name" value="Myb_TF_plants"/>
</dbReference>
<dbReference type="Gene3D" id="1.10.10.60">
    <property type="entry name" value="Homeodomain-like"/>
    <property type="match status" value="2"/>
</dbReference>
<dbReference type="CDD" id="cd00167">
    <property type="entry name" value="SANT"/>
    <property type="match status" value="2"/>
</dbReference>
<dbReference type="SMART" id="SM00717">
    <property type="entry name" value="SANT"/>
    <property type="match status" value="2"/>
</dbReference>
<dbReference type="PANTHER" id="PTHR10641">
    <property type="entry name" value="MYB FAMILY TRANSCRIPTION FACTOR"/>
    <property type="match status" value="1"/>
</dbReference>
<feature type="domain" description="HTH myb-type" evidence="8">
    <location>
        <begin position="10"/>
        <end position="66"/>
    </location>
</feature>
<evidence type="ECO:0000259" key="8">
    <source>
        <dbReference type="PROSITE" id="PS51294"/>
    </source>
</evidence>
<dbReference type="FunFam" id="1.10.10.60:FF:000001">
    <property type="entry name" value="MYB-related transcription factor"/>
    <property type="match status" value="1"/>
</dbReference>
<evidence type="ECO:0000313" key="9">
    <source>
        <dbReference type="EMBL" id="WOK99037.1"/>
    </source>
</evidence>
<protein>
    <submittedName>
        <fullName evidence="9">Transcription factor MYB93-like</fullName>
    </submittedName>
</protein>
<evidence type="ECO:0000256" key="4">
    <source>
        <dbReference type="ARBA" id="ARBA00023125"/>
    </source>
</evidence>
<feature type="domain" description="Myb-like" evidence="7">
    <location>
        <begin position="10"/>
        <end position="62"/>
    </location>
</feature>
<dbReference type="FunFam" id="1.10.10.60:FF:000394">
    <property type="entry name" value="MYB transcription factor"/>
    <property type="match status" value="1"/>
</dbReference>
<dbReference type="Pfam" id="PF00249">
    <property type="entry name" value="Myb_DNA-binding"/>
    <property type="match status" value="2"/>
</dbReference>
<dbReference type="InterPro" id="IPR001005">
    <property type="entry name" value="SANT/Myb"/>
</dbReference>
<dbReference type="PANTHER" id="PTHR10641:SF1297">
    <property type="entry name" value="OS06G0112700 PROTEIN"/>
    <property type="match status" value="1"/>
</dbReference>
<dbReference type="GO" id="GO:0000976">
    <property type="term" value="F:transcription cis-regulatory region binding"/>
    <property type="evidence" value="ECO:0007669"/>
    <property type="project" value="UniProtKB-ARBA"/>
</dbReference>
<name>A0AAQ3Q7M7_9LILI</name>
<keyword evidence="5" id="KW-0804">Transcription</keyword>
<keyword evidence="4" id="KW-0238">DNA-binding</keyword>
<keyword evidence="10" id="KW-1185">Reference proteome</keyword>
<dbReference type="GO" id="GO:0080090">
    <property type="term" value="P:regulation of primary metabolic process"/>
    <property type="evidence" value="ECO:0007669"/>
    <property type="project" value="UniProtKB-ARBA"/>
</dbReference>
<dbReference type="GO" id="GO:0005634">
    <property type="term" value="C:nucleus"/>
    <property type="evidence" value="ECO:0007669"/>
    <property type="project" value="UniProtKB-SubCell"/>
</dbReference>
<comment type="subcellular location">
    <subcellularLocation>
        <location evidence="1">Nucleus</location>
    </subcellularLocation>
</comment>
<keyword evidence="6" id="KW-0539">Nucleus</keyword>
<sequence length="317" mass="35652">MGRSPCCDDESNVKKGPWTPEEDKKLVDYIQLHGHGRWRNLPKNAGLNRCGKSCRLRWTNYLRPDIKRGNFSDDEARLIIRLHSALGNKWSAISRHLPERTDNEIKNYWNTHLKKKLLLMGIDPATHRRRTDLEVLTSLCDVFLAGDGKALRLHAGTAQQHIAGFQMLQAFLQSMDAMSHHLSSTLNHQLQGLINGSSLLTQDQILQNFGTLCGSGIFSNTIRPCEGSSFTNYETMTKPYSTTADINISSNNRTGNSALASCSKLPIAFSCTVPELMSASDPENKVAEKQALTPFQPWQDLNFNEADEDFSWKDMLE</sequence>
<dbReference type="GO" id="GO:0051707">
    <property type="term" value="P:response to other organism"/>
    <property type="evidence" value="ECO:0007669"/>
    <property type="project" value="UniProtKB-ARBA"/>
</dbReference>
<evidence type="ECO:0000256" key="3">
    <source>
        <dbReference type="ARBA" id="ARBA00023015"/>
    </source>
</evidence>
<keyword evidence="2" id="KW-0677">Repeat</keyword>
<feature type="domain" description="HTH myb-type" evidence="8">
    <location>
        <begin position="67"/>
        <end position="117"/>
    </location>
</feature>
<organism evidence="9 10">
    <name type="scientific">Canna indica</name>
    <name type="common">Indian-shot</name>
    <dbReference type="NCBI Taxonomy" id="4628"/>
    <lineage>
        <taxon>Eukaryota</taxon>
        <taxon>Viridiplantae</taxon>
        <taxon>Streptophyta</taxon>
        <taxon>Embryophyta</taxon>
        <taxon>Tracheophyta</taxon>
        <taxon>Spermatophyta</taxon>
        <taxon>Magnoliopsida</taxon>
        <taxon>Liliopsida</taxon>
        <taxon>Zingiberales</taxon>
        <taxon>Cannaceae</taxon>
        <taxon>Canna</taxon>
    </lineage>
</organism>
<feature type="domain" description="Myb-like" evidence="7">
    <location>
        <begin position="63"/>
        <end position="113"/>
    </location>
</feature>
<dbReference type="EMBL" id="CP136891">
    <property type="protein sequence ID" value="WOK99037.1"/>
    <property type="molecule type" value="Genomic_DNA"/>
</dbReference>
<reference evidence="9 10" key="1">
    <citation type="submission" date="2023-10" db="EMBL/GenBank/DDBJ databases">
        <title>Chromosome-scale genome assembly provides insights into flower coloration mechanisms of Canna indica.</title>
        <authorList>
            <person name="Li C."/>
        </authorList>
    </citation>
    <scope>NUCLEOTIDE SEQUENCE [LARGE SCALE GENOMIC DNA]</scope>
    <source>
        <tissue evidence="9">Flower</tissue>
    </source>
</reference>
<dbReference type="Proteomes" id="UP001327560">
    <property type="component" value="Chromosome 2"/>
</dbReference>
<dbReference type="InterPro" id="IPR017930">
    <property type="entry name" value="Myb_dom"/>
</dbReference>
<dbReference type="InterPro" id="IPR009057">
    <property type="entry name" value="Homeodomain-like_sf"/>
</dbReference>
<evidence type="ECO:0000256" key="5">
    <source>
        <dbReference type="ARBA" id="ARBA00023163"/>
    </source>
</evidence>
<evidence type="ECO:0000256" key="1">
    <source>
        <dbReference type="ARBA" id="ARBA00004123"/>
    </source>
</evidence>
<keyword evidence="3" id="KW-0805">Transcription regulation</keyword>
<dbReference type="PROSITE" id="PS50090">
    <property type="entry name" value="MYB_LIKE"/>
    <property type="match status" value="2"/>
</dbReference>
<dbReference type="SUPFAM" id="SSF46689">
    <property type="entry name" value="Homeodomain-like"/>
    <property type="match status" value="1"/>
</dbReference>
<evidence type="ECO:0000256" key="6">
    <source>
        <dbReference type="ARBA" id="ARBA00023242"/>
    </source>
</evidence>
<evidence type="ECO:0000259" key="7">
    <source>
        <dbReference type="PROSITE" id="PS50090"/>
    </source>
</evidence>
<proteinExistence type="predicted"/>
<accession>A0AAQ3Q7M7</accession>